<name>A0A3F3PJ10_9EURO</name>
<protein>
    <submittedName>
        <fullName evidence="1">Uncharacterized protein</fullName>
    </submittedName>
</protein>
<accession>A0A3F3PJ10</accession>
<proteinExistence type="predicted"/>
<sequence length="161" mass="17190">MITTGVCYQGNSTHRKAFKGPSEPRSSLATFTSAGDFFQLVSTMGENNTTCEKLSSSVPKGTCCQTAVKSALSIGSPSFLLDPHQLASTLQAKCGSMVMTHACEGELKARAHLLMLGPHAAFRNMDSENLLADFHPKTPPNSPRMAASEAVPIEQVFILES</sequence>
<dbReference type="Proteomes" id="UP000253729">
    <property type="component" value="Unassembled WGS sequence"/>
</dbReference>
<keyword evidence="2" id="KW-1185">Reference proteome</keyword>
<reference evidence="1 2" key="1">
    <citation type="submission" date="2018-07" db="EMBL/GenBank/DDBJ databases">
        <title>The genomes of Aspergillus section Nigri reveals drivers in fungal speciation.</title>
        <authorList>
            <consortium name="DOE Joint Genome Institute"/>
            <person name="Vesth T.C."/>
            <person name="Nybo J."/>
            <person name="Theobald S."/>
            <person name="Brandl J."/>
            <person name="Frisvad J.C."/>
            <person name="Nielsen K.F."/>
            <person name="Lyhne E.K."/>
            <person name="Kogle M.E."/>
            <person name="Kuo A."/>
            <person name="Riley R."/>
            <person name="Clum A."/>
            <person name="Nolan M."/>
            <person name="Lipzen A."/>
            <person name="Salamov A."/>
            <person name="Henrissat B."/>
            <person name="Wiebenga A."/>
            <person name="De vries R.P."/>
            <person name="Grigoriev I.V."/>
            <person name="Mortensen U.H."/>
            <person name="Andersen M.R."/>
            <person name="Baker S.E."/>
        </authorList>
    </citation>
    <scope>NUCLEOTIDE SEQUENCE [LARGE SCALE GENOMIC DNA]</scope>
    <source>
        <strain evidence="1 2">CBS 139.54b</strain>
    </source>
</reference>
<dbReference type="GeneID" id="38143425"/>
<dbReference type="AlphaFoldDB" id="A0A3F3PJ10"/>
<gene>
    <name evidence="1" type="ORF">BDQ94DRAFT_186152</name>
</gene>
<organism evidence="1 2">
    <name type="scientific">Aspergillus welwitschiae</name>
    <dbReference type="NCBI Taxonomy" id="1341132"/>
    <lineage>
        <taxon>Eukaryota</taxon>
        <taxon>Fungi</taxon>
        <taxon>Dikarya</taxon>
        <taxon>Ascomycota</taxon>
        <taxon>Pezizomycotina</taxon>
        <taxon>Eurotiomycetes</taxon>
        <taxon>Eurotiomycetidae</taxon>
        <taxon>Eurotiales</taxon>
        <taxon>Aspergillaceae</taxon>
        <taxon>Aspergillus</taxon>
        <taxon>Aspergillus subgen. Circumdati</taxon>
    </lineage>
</organism>
<evidence type="ECO:0000313" key="1">
    <source>
        <dbReference type="EMBL" id="RDH26783.1"/>
    </source>
</evidence>
<dbReference type="RefSeq" id="XP_026619805.1">
    <property type="nucleotide sequence ID" value="XM_026775069.1"/>
</dbReference>
<dbReference type="EMBL" id="KZ852117">
    <property type="protein sequence ID" value="RDH26783.1"/>
    <property type="molecule type" value="Genomic_DNA"/>
</dbReference>
<evidence type="ECO:0000313" key="2">
    <source>
        <dbReference type="Proteomes" id="UP000253729"/>
    </source>
</evidence>